<dbReference type="Proteomes" id="UP001164539">
    <property type="component" value="Chromosome 13"/>
</dbReference>
<sequence length="1099" mass="125684">MEPVFHERGVFKFKPFLGSFSHVKTTQFISWRNEHLTRGVSHRIYAASDFSRRRQRRVSTPRPKDTASKGFMPKTPVGTSTQKRDQKKNGGKEGSGMTGSGEYGGPTKKMPVPTVGIDQKPVVELSRDKQIEEEDVDGTEKENEDISQMSKRSSQVENGSVGRVDDVFQKKETAPKADIENVTDYATSKRKHLNLNKSNAAVKDESVKTDIKASEEAALKLTMEREANSRKQEIERLADENFLRGNKMFVYPLVVKPDQDIEVFLNRSLSTLKNEPDVLIMGAFNDWRYKSFTFRLNKTQLNGDWWSCQLHVPKEAYKMDFVFFNGQDVYDNNDRKDFCITVEGGMDAIAFEDFLLEEKRREQQQLAEEKAEQERQEEERKRIQAEQAAIEADRAQASMETEKKRQMLQELMKIAATSVDNVWYIEPREFKGEDLVKLYYNKRSDPLAQAKELWIHGGYNKWKAGLSIVATLVKSEKTDGDWWYAEVVVPDRALVLDWVFADGPPGKAIVYDNNKRQDFHAIVPKRIADELYWAEEEHQTFRKLQEDRRLREEALRGKAEKIARMKAQMKERSLKRCSFNRWTHRMGPLPPRKMLPAENGTHVKTTVKVPLDAYMIDFVFSEKEDGGTFDNKNGMDYHIPVFGGVAKEPPMNIVHVAVEMAPIAKVGGLGDVVTSLSRAVQDLNHNVDIILPKYDCLKLTHVKDLRYDRSYHWGGTEIKVWFGKVEGLSVYFLEPQNGFFWKGCIYGCNNDGERFVFFCHAALEFLLQGGFHPDIIHCHDWSSAPVSWLFKDHYMHYGLSKARVVFTIHNLEFGAHHIGKAMTYSDKATTVSHTYSKEVAGNPAISPHLYKFHGILNGIDQDIWDPYNDNFIPISYTSENVIEGKRAAKEALQQRLGLKLSDLPVIGIITRLTHQKGIHLIKHAIWRTLERGGQVVLLGSAPDPRIQNDFVNLANQLHSSHNDRARLCLTYDEPLSHLIYAGSDFILVPSIFEPCGLTQLVAMRYGSIPVVRKTGGLYDTVFDVDHDKERAQALGLEPNGFNFDGADSAGVDYALNRAISAYYDARDWFNSLCKTVMEQDWSWNRPALDYMELYHAARK</sequence>
<keyword evidence="2" id="KW-1185">Reference proteome</keyword>
<name>A0ACC1WXM3_MELAZ</name>
<evidence type="ECO:0000313" key="1">
    <source>
        <dbReference type="EMBL" id="KAJ4703906.1"/>
    </source>
</evidence>
<dbReference type="EMBL" id="CM051406">
    <property type="protein sequence ID" value="KAJ4703906.1"/>
    <property type="molecule type" value="Genomic_DNA"/>
</dbReference>
<reference evidence="1 2" key="1">
    <citation type="journal article" date="2023" name="Science">
        <title>Complex scaffold remodeling in plant triterpene biosynthesis.</title>
        <authorList>
            <person name="De La Pena R."/>
            <person name="Hodgson H."/>
            <person name="Liu J.C."/>
            <person name="Stephenson M.J."/>
            <person name="Martin A.C."/>
            <person name="Owen C."/>
            <person name="Harkess A."/>
            <person name="Leebens-Mack J."/>
            <person name="Jimenez L.E."/>
            <person name="Osbourn A."/>
            <person name="Sattely E.S."/>
        </authorList>
    </citation>
    <scope>NUCLEOTIDE SEQUENCE [LARGE SCALE GENOMIC DNA]</scope>
    <source>
        <strain evidence="2">cv. JPN11</strain>
        <tissue evidence="1">Leaf</tissue>
    </source>
</reference>
<proteinExistence type="predicted"/>
<accession>A0ACC1WXM3</accession>
<protein>
    <submittedName>
        <fullName evidence="1">Starch synthase 3, chloroplastic/amyloplastic</fullName>
    </submittedName>
</protein>
<gene>
    <name evidence="1" type="ORF">OWV82_023738</name>
</gene>
<organism evidence="1 2">
    <name type="scientific">Melia azedarach</name>
    <name type="common">Chinaberry tree</name>
    <dbReference type="NCBI Taxonomy" id="155640"/>
    <lineage>
        <taxon>Eukaryota</taxon>
        <taxon>Viridiplantae</taxon>
        <taxon>Streptophyta</taxon>
        <taxon>Embryophyta</taxon>
        <taxon>Tracheophyta</taxon>
        <taxon>Spermatophyta</taxon>
        <taxon>Magnoliopsida</taxon>
        <taxon>eudicotyledons</taxon>
        <taxon>Gunneridae</taxon>
        <taxon>Pentapetalae</taxon>
        <taxon>rosids</taxon>
        <taxon>malvids</taxon>
        <taxon>Sapindales</taxon>
        <taxon>Meliaceae</taxon>
        <taxon>Melia</taxon>
    </lineage>
</organism>
<comment type="caution">
    <text evidence="1">The sequence shown here is derived from an EMBL/GenBank/DDBJ whole genome shotgun (WGS) entry which is preliminary data.</text>
</comment>
<evidence type="ECO:0000313" key="2">
    <source>
        <dbReference type="Proteomes" id="UP001164539"/>
    </source>
</evidence>